<reference evidence="2" key="1">
    <citation type="submission" date="2023-10" db="EMBL/GenBank/DDBJ databases">
        <title>Genome assembly of Pristionchus species.</title>
        <authorList>
            <person name="Yoshida K."/>
            <person name="Sommer R.J."/>
        </authorList>
    </citation>
    <scope>NUCLEOTIDE SEQUENCE</scope>
    <source>
        <strain evidence="2">RS5133</strain>
    </source>
</reference>
<evidence type="ECO:0000313" key="2">
    <source>
        <dbReference type="EMBL" id="GMT26243.1"/>
    </source>
</evidence>
<feature type="compositionally biased region" description="Basic and acidic residues" evidence="1">
    <location>
        <begin position="105"/>
        <end position="126"/>
    </location>
</feature>
<name>A0AAV5W689_9BILA</name>
<evidence type="ECO:0000313" key="3">
    <source>
        <dbReference type="Proteomes" id="UP001432322"/>
    </source>
</evidence>
<sequence length="126" mass="14349">RPLHAAAVADEPADSERRAAARPAQACHHDLAREQRAQALVDRAFRATRARLLPVPNSLKFVCPPPSRPSRSLRRPSQHLRQQQQHRRQARIQRQSEGGPGACGHDVDEHRRSSERRLRRSDEGIR</sequence>
<feature type="compositionally biased region" description="Basic residues" evidence="1">
    <location>
        <begin position="71"/>
        <end position="91"/>
    </location>
</feature>
<feature type="non-terminal residue" evidence="2">
    <location>
        <position position="1"/>
    </location>
</feature>
<organism evidence="2 3">
    <name type="scientific">Pristionchus fissidentatus</name>
    <dbReference type="NCBI Taxonomy" id="1538716"/>
    <lineage>
        <taxon>Eukaryota</taxon>
        <taxon>Metazoa</taxon>
        <taxon>Ecdysozoa</taxon>
        <taxon>Nematoda</taxon>
        <taxon>Chromadorea</taxon>
        <taxon>Rhabditida</taxon>
        <taxon>Rhabditina</taxon>
        <taxon>Diplogasteromorpha</taxon>
        <taxon>Diplogasteroidea</taxon>
        <taxon>Neodiplogasteridae</taxon>
        <taxon>Pristionchus</taxon>
    </lineage>
</organism>
<proteinExistence type="predicted"/>
<dbReference type="AlphaFoldDB" id="A0AAV5W689"/>
<accession>A0AAV5W689</accession>
<evidence type="ECO:0000256" key="1">
    <source>
        <dbReference type="SAM" id="MobiDB-lite"/>
    </source>
</evidence>
<keyword evidence="3" id="KW-1185">Reference proteome</keyword>
<feature type="region of interest" description="Disordered" evidence="1">
    <location>
        <begin position="56"/>
        <end position="126"/>
    </location>
</feature>
<protein>
    <submittedName>
        <fullName evidence="2">Uncharacterized protein</fullName>
    </submittedName>
</protein>
<dbReference type="EMBL" id="BTSY01000004">
    <property type="protein sequence ID" value="GMT26243.1"/>
    <property type="molecule type" value="Genomic_DNA"/>
</dbReference>
<dbReference type="Proteomes" id="UP001432322">
    <property type="component" value="Unassembled WGS sequence"/>
</dbReference>
<feature type="region of interest" description="Disordered" evidence="1">
    <location>
        <begin position="1"/>
        <end position="30"/>
    </location>
</feature>
<gene>
    <name evidence="2" type="ORF">PFISCL1PPCAC_17540</name>
</gene>
<comment type="caution">
    <text evidence="2">The sequence shown here is derived from an EMBL/GenBank/DDBJ whole genome shotgun (WGS) entry which is preliminary data.</text>
</comment>